<evidence type="ECO:0008006" key="4">
    <source>
        <dbReference type="Google" id="ProtNLM"/>
    </source>
</evidence>
<gene>
    <name evidence="2" type="ORF">SA2016_0848</name>
</gene>
<sequence>MSDLFGPQSANREQSDAHYWALCEVARRRSEDLPGLAEAATDTVILNIIRHKRGTLGYFAPESWEFCGNPVNEVVICADGHSRNGRGPLAEDILTTIVHELAHLYAHCEGIKDTSNRGRFHNRRFGEIALALGLRVVPSGTYRGLETPCLSPRFAREYADITARLYRALVLRSPVPRAPFLPEEPEDEDGSTALEPGTSLPAPAASRYVFAACNCMTGGGRPRTIRIARGSWEPESILCAKCGSPFSERSL</sequence>
<dbReference type="Proteomes" id="UP000070134">
    <property type="component" value="Chromosome"/>
</dbReference>
<dbReference type="EMBL" id="CP014518">
    <property type="protein sequence ID" value="AMM31536.1"/>
    <property type="molecule type" value="Genomic_DNA"/>
</dbReference>
<proteinExistence type="predicted"/>
<dbReference type="RefSeq" id="WP_066495639.1">
    <property type="nucleotide sequence ID" value="NZ_BJMO01000067.1"/>
</dbReference>
<evidence type="ECO:0000313" key="2">
    <source>
        <dbReference type="EMBL" id="AMM31536.1"/>
    </source>
</evidence>
<name>A0A126ZXC5_9MICC</name>
<keyword evidence="3" id="KW-1185">Reference proteome</keyword>
<protein>
    <recommendedName>
        <fullName evidence="4">SprT-like domain-containing protein</fullName>
    </recommendedName>
</protein>
<feature type="region of interest" description="Disordered" evidence="1">
    <location>
        <begin position="179"/>
        <end position="199"/>
    </location>
</feature>
<dbReference type="STRING" id="37927.SA2016_0848"/>
<reference evidence="2 3" key="1">
    <citation type="submission" date="2016-02" db="EMBL/GenBank/DDBJ databases">
        <title>Complete genome of Sinomonas atrocyanea KCTC 3377.</title>
        <authorList>
            <person name="Kim K.M."/>
        </authorList>
    </citation>
    <scope>NUCLEOTIDE SEQUENCE [LARGE SCALE GENOMIC DNA]</scope>
    <source>
        <strain evidence="2 3">KCTC 3377</strain>
    </source>
</reference>
<dbReference type="AlphaFoldDB" id="A0A126ZXC5"/>
<organism evidence="2 3">
    <name type="scientific">Sinomonas atrocyanea</name>
    <dbReference type="NCBI Taxonomy" id="37927"/>
    <lineage>
        <taxon>Bacteria</taxon>
        <taxon>Bacillati</taxon>
        <taxon>Actinomycetota</taxon>
        <taxon>Actinomycetes</taxon>
        <taxon>Micrococcales</taxon>
        <taxon>Micrococcaceae</taxon>
        <taxon>Sinomonas</taxon>
    </lineage>
</organism>
<evidence type="ECO:0000256" key="1">
    <source>
        <dbReference type="SAM" id="MobiDB-lite"/>
    </source>
</evidence>
<evidence type="ECO:0000313" key="3">
    <source>
        <dbReference type="Proteomes" id="UP000070134"/>
    </source>
</evidence>
<dbReference type="OrthoDB" id="4234112at2"/>
<dbReference type="KEGG" id="satk:SA2016_0848"/>
<accession>A0A126ZXC5</accession>